<dbReference type="EMBL" id="PFFQ01000040">
    <property type="protein sequence ID" value="PIW16136.1"/>
    <property type="molecule type" value="Genomic_DNA"/>
</dbReference>
<sequence length="280" mass="32876">MNQEARIKTWISRIQLNKVLIKDTIDQNFDGNLSSFGRSLESDELPHRKTILRWVSPQYTGLPKGVKRLFELAQLMDLDPFFLFDIPEDVFSEICHVLPWNAPWGKYHKCLSYFQTLFGLSHHNWPPQELAEETGETWKIQDFIHNARLEQNKYQAFKLWPEKIYDLNKMNAIEAFNRKYQIWYLAFRDIQLTHVQVQPLGFWRPFGMLIRTPTELRLLNFLGLEQRIPCPDSLQEIDFSLYLGAGSAEFRIASLHDFDFSAADAHAENPPTSLYFGFSL</sequence>
<gene>
    <name evidence="1" type="ORF">COW36_14320</name>
</gene>
<evidence type="ECO:0000313" key="2">
    <source>
        <dbReference type="Proteomes" id="UP000231019"/>
    </source>
</evidence>
<name>A0A2M7G2U6_9BACT</name>
<accession>A0A2M7G2U6</accession>
<dbReference type="AlphaFoldDB" id="A0A2M7G2U6"/>
<protein>
    <submittedName>
        <fullName evidence="1">Uncharacterized protein</fullName>
    </submittedName>
</protein>
<dbReference type="Proteomes" id="UP000231019">
    <property type="component" value="Unassembled WGS sequence"/>
</dbReference>
<proteinExistence type="predicted"/>
<comment type="caution">
    <text evidence="1">The sequence shown here is derived from an EMBL/GenBank/DDBJ whole genome shotgun (WGS) entry which is preliminary data.</text>
</comment>
<organism evidence="1 2">
    <name type="scientific">bacterium (Candidatus Blackallbacteria) CG17_big_fil_post_rev_8_21_14_2_50_48_46</name>
    <dbReference type="NCBI Taxonomy" id="2014261"/>
    <lineage>
        <taxon>Bacteria</taxon>
        <taxon>Candidatus Blackallbacteria</taxon>
    </lineage>
</organism>
<evidence type="ECO:0000313" key="1">
    <source>
        <dbReference type="EMBL" id="PIW16136.1"/>
    </source>
</evidence>
<reference evidence="1 2" key="1">
    <citation type="submission" date="2017-09" db="EMBL/GenBank/DDBJ databases">
        <title>Depth-based differentiation of microbial function through sediment-hosted aquifers and enrichment of novel symbionts in the deep terrestrial subsurface.</title>
        <authorList>
            <person name="Probst A.J."/>
            <person name="Ladd B."/>
            <person name="Jarett J.K."/>
            <person name="Geller-Mcgrath D.E."/>
            <person name="Sieber C.M."/>
            <person name="Emerson J.B."/>
            <person name="Anantharaman K."/>
            <person name="Thomas B.C."/>
            <person name="Malmstrom R."/>
            <person name="Stieglmeier M."/>
            <person name="Klingl A."/>
            <person name="Woyke T."/>
            <person name="Ryan C.M."/>
            <person name="Banfield J.F."/>
        </authorList>
    </citation>
    <scope>NUCLEOTIDE SEQUENCE [LARGE SCALE GENOMIC DNA]</scope>
    <source>
        <strain evidence="1">CG17_big_fil_post_rev_8_21_14_2_50_48_46</strain>
    </source>
</reference>